<accession>A0A286MQI6</accession>
<dbReference type="GeneID" id="63209606"/>
<dbReference type="KEGG" id="vg:63209606"/>
<dbReference type="RefSeq" id="YP_010013046.1">
    <property type="nucleotide sequence ID" value="NC_053508.1"/>
</dbReference>
<organism evidence="1 2">
    <name type="scientific">Mycobacterium phage GuuelaD</name>
    <dbReference type="NCBI Taxonomy" id="2015819"/>
    <lineage>
        <taxon>Viruses</taxon>
        <taxon>Duplodnaviria</taxon>
        <taxon>Heunggongvirae</taxon>
        <taxon>Uroviricota</taxon>
        <taxon>Caudoviricetes</taxon>
        <taxon>Vilmaviridae</taxon>
        <taxon>Lclasvirinae</taxon>
        <taxon>Faithunavirus</taxon>
        <taxon>Faithunavirus guuelaD</taxon>
    </lineage>
</organism>
<gene>
    <name evidence="1" type="primary">77</name>
    <name evidence="1" type="ORF">SEA_GUUELAD_77</name>
</gene>
<proteinExistence type="predicted"/>
<evidence type="ECO:0000313" key="1">
    <source>
        <dbReference type="EMBL" id="ASW31511.1"/>
    </source>
</evidence>
<sequence>MSVSITGDGMAIAITGKVGLTYDRKTKVLEVTGLAEHDRVVHRTKTGGDLPYEQSVRIELK</sequence>
<name>A0A286MQI6_9CAUD</name>
<evidence type="ECO:0000313" key="2">
    <source>
        <dbReference type="Proteomes" id="UP000225984"/>
    </source>
</evidence>
<reference evidence="1 2" key="1">
    <citation type="submission" date="2017-06" db="EMBL/GenBank/DDBJ databases">
        <authorList>
            <person name="Apiz-Saab J."/>
            <person name="Gonzalez-Montes K.M."/>
            <person name="Diaz-Perez J."/>
            <person name="Fuentes-Cruz G.A."/>
            <person name="Fuster-Rivera J.M."/>
            <person name="Gonzalez-Espada L.V."/>
            <person name="Gonzalez-Perez P.D."/>
            <person name="Hernandez-Morales C.S."/>
            <person name="Hernandez-Rivera R."/>
            <person name="Herrera-DelValle R.J."/>
            <person name="Jaramillo-Criado J.A."/>
            <person name="Lama-Diaz J.M."/>
            <person name="Llavona-Feo P.M."/>
            <person name="Medina-Barreto M.A."/>
            <person name="Melendez-Ortiz M.Y."/>
            <person name="Melendez-Rivera C.M."/>
            <person name="Mercado-Andino A.K."/>
            <person name="Mercado-Delgado A.J."/>
            <person name="Ortiz-DeArmas J.I."/>
            <person name="Ortiz-Ortiz C.P."/>
            <person name="Quesada-Gordillo A.M."/>
            <person name="Fernandez-Martinez M."/>
            <person name="Vazquez E."/>
            <person name="Rubin M.R."/>
            <person name="Stoner T.H."/>
            <person name="Garlena R.A."/>
            <person name="Russell D.A."/>
            <person name="Pope W.H."/>
            <person name="Jacobs-Sera D."/>
            <person name="Hatfull G.F."/>
        </authorList>
    </citation>
    <scope>NUCLEOTIDE SEQUENCE [LARGE SCALE GENOMIC DNA]</scope>
</reference>
<dbReference type="EMBL" id="MF324910">
    <property type="protein sequence ID" value="ASW31511.1"/>
    <property type="molecule type" value="Genomic_DNA"/>
</dbReference>
<protein>
    <submittedName>
        <fullName evidence="1">Uncharacterized protein</fullName>
    </submittedName>
</protein>
<dbReference type="Proteomes" id="UP000225984">
    <property type="component" value="Segment"/>
</dbReference>
<keyword evidence="2" id="KW-1185">Reference proteome</keyword>